<dbReference type="Proteomes" id="UP000663877">
    <property type="component" value="Unassembled WGS sequence"/>
</dbReference>
<reference evidence="2" key="1">
    <citation type="submission" date="2021-02" db="EMBL/GenBank/DDBJ databases">
        <authorList>
            <person name="Nowell W R."/>
        </authorList>
    </citation>
    <scope>NUCLEOTIDE SEQUENCE</scope>
</reference>
<organism evidence="2 5">
    <name type="scientific">Adineta steineri</name>
    <dbReference type="NCBI Taxonomy" id="433720"/>
    <lineage>
        <taxon>Eukaryota</taxon>
        <taxon>Metazoa</taxon>
        <taxon>Spiralia</taxon>
        <taxon>Gnathifera</taxon>
        <taxon>Rotifera</taxon>
        <taxon>Eurotatoria</taxon>
        <taxon>Bdelloidea</taxon>
        <taxon>Adinetida</taxon>
        <taxon>Adinetidae</taxon>
        <taxon>Adineta</taxon>
    </lineage>
</organism>
<evidence type="ECO:0000313" key="5">
    <source>
        <dbReference type="Proteomes" id="UP000663877"/>
    </source>
</evidence>
<evidence type="ECO:0000313" key="2">
    <source>
        <dbReference type="EMBL" id="CAF1032278.1"/>
    </source>
</evidence>
<sequence length="253" mass="28002">MTEKFSEALLPPIGGQVINIPKDIQQLTIKDGTIFIGKEHSHPLFLLCRYLLVFGLLMIFGMGVITITSRFRQGPTLIFVNQADSSRTDPLADRKTTESPTTRVTTVQMTNREPNMAVLFSIMNPTASLSRYYQVSTVYIAKGYQTTLSFFIQDGPSYTHLDDVSVTNSLGRELLVNGDFENSTYYSYGWVGASIDRAGNAHMGQGCHREGSSTVHNVSQTFYTAPGDILNISFWIKWGGTGQTVSSKATIYP</sequence>
<proteinExistence type="predicted"/>
<dbReference type="EMBL" id="CAJNOM010000110">
    <property type="protein sequence ID" value="CAF1068166.1"/>
    <property type="molecule type" value="Genomic_DNA"/>
</dbReference>
<dbReference type="OrthoDB" id="10040463at2759"/>
<dbReference type="AlphaFoldDB" id="A0A814J3U5"/>
<dbReference type="EMBL" id="CAJNOI010000086">
    <property type="protein sequence ID" value="CAF1032278.1"/>
    <property type="molecule type" value="Genomic_DNA"/>
</dbReference>
<keyword evidence="1" id="KW-1133">Transmembrane helix</keyword>
<keyword evidence="1" id="KW-0472">Membrane</keyword>
<evidence type="ECO:0000313" key="3">
    <source>
        <dbReference type="EMBL" id="CAF1068166.1"/>
    </source>
</evidence>
<gene>
    <name evidence="2" type="ORF">BJG266_LOCUS17600</name>
    <name evidence="3" type="ORF">QVE165_LOCUS18535</name>
</gene>
<evidence type="ECO:0000256" key="1">
    <source>
        <dbReference type="SAM" id="Phobius"/>
    </source>
</evidence>
<comment type="caution">
    <text evidence="2">The sequence shown here is derived from an EMBL/GenBank/DDBJ whole genome shotgun (WGS) entry which is preliminary data.</text>
</comment>
<name>A0A814J3U5_9BILA</name>
<feature type="transmembrane region" description="Helical" evidence="1">
    <location>
        <begin position="44"/>
        <end position="67"/>
    </location>
</feature>
<accession>A0A814J3U5</accession>
<keyword evidence="1" id="KW-0812">Transmembrane</keyword>
<dbReference type="Proteomes" id="UP000663832">
    <property type="component" value="Unassembled WGS sequence"/>
</dbReference>
<keyword evidence="4" id="KW-1185">Reference proteome</keyword>
<evidence type="ECO:0000313" key="4">
    <source>
        <dbReference type="Proteomes" id="UP000663832"/>
    </source>
</evidence>
<dbReference type="Gene3D" id="2.60.120.260">
    <property type="entry name" value="Galactose-binding domain-like"/>
    <property type="match status" value="1"/>
</dbReference>
<protein>
    <submittedName>
        <fullName evidence="2">Uncharacterized protein</fullName>
    </submittedName>
</protein>